<dbReference type="InterPro" id="IPR053975">
    <property type="entry name" value="PFF1_C"/>
</dbReference>
<keyword evidence="6 15" id="KW-0645">Protease</keyword>
<feature type="transmembrane region" description="Helical" evidence="16">
    <location>
        <begin position="600"/>
        <end position="621"/>
    </location>
</feature>
<dbReference type="GO" id="GO:0006508">
    <property type="term" value="P:proteolysis"/>
    <property type="evidence" value="ECO:0007669"/>
    <property type="project" value="UniProtKB-KW"/>
</dbReference>
<evidence type="ECO:0000256" key="1">
    <source>
        <dbReference type="ARBA" id="ARBA00001947"/>
    </source>
</evidence>
<feature type="transmembrane region" description="Helical" evidence="16">
    <location>
        <begin position="425"/>
        <end position="448"/>
    </location>
</feature>
<feature type="transmembrane region" description="Helical" evidence="16">
    <location>
        <begin position="361"/>
        <end position="386"/>
    </location>
</feature>
<dbReference type="STRING" id="56484.A0A1Y2F6A1"/>
<dbReference type="EC" id="3.4.-.-" evidence="15"/>
<dbReference type="GO" id="GO:0046872">
    <property type="term" value="F:metal ion binding"/>
    <property type="evidence" value="ECO:0007669"/>
    <property type="project" value="UniProtKB-KW"/>
</dbReference>
<comment type="subcellular location">
    <subcellularLocation>
        <location evidence="3">Vacuole membrane</location>
        <topology evidence="3">Multi-pass membrane protein</topology>
    </subcellularLocation>
</comment>
<dbReference type="Pfam" id="PF22250">
    <property type="entry name" value="PFF1_C"/>
    <property type="match status" value="1"/>
</dbReference>
<feature type="transmembrane region" description="Helical" evidence="16">
    <location>
        <begin position="573"/>
        <end position="593"/>
    </location>
</feature>
<dbReference type="InterPro" id="IPR045175">
    <property type="entry name" value="M28_fam"/>
</dbReference>
<dbReference type="EMBL" id="MCFI01000015">
    <property type="protein sequence ID" value="ORY79430.1"/>
    <property type="molecule type" value="Genomic_DNA"/>
</dbReference>
<dbReference type="PROSITE" id="PS51257">
    <property type="entry name" value="PROKAR_LIPOPROTEIN"/>
    <property type="match status" value="1"/>
</dbReference>
<gene>
    <name evidence="20" type="ORF">BCR37DRAFT_394161</name>
</gene>
<evidence type="ECO:0000256" key="11">
    <source>
        <dbReference type="ARBA" id="ARBA00022989"/>
    </source>
</evidence>
<evidence type="ECO:0000256" key="5">
    <source>
        <dbReference type="ARBA" id="ARBA00022554"/>
    </source>
</evidence>
<evidence type="ECO:0000313" key="21">
    <source>
        <dbReference type="Proteomes" id="UP000193685"/>
    </source>
</evidence>
<evidence type="ECO:0000256" key="13">
    <source>
        <dbReference type="ARBA" id="ARBA00023136"/>
    </source>
</evidence>
<evidence type="ECO:0000256" key="15">
    <source>
        <dbReference type="RuleBase" id="RU361240"/>
    </source>
</evidence>
<keyword evidence="14" id="KW-0325">Glycoprotein</keyword>
<keyword evidence="11 16" id="KW-1133">Transmembrane helix</keyword>
<evidence type="ECO:0000259" key="18">
    <source>
        <dbReference type="Pfam" id="PF22250"/>
    </source>
</evidence>
<dbReference type="OMA" id="FCHTFVN"/>
<comment type="caution">
    <text evidence="20">The sequence shown here is derived from an EMBL/GenBank/DDBJ whole genome shotgun (WGS) entry which is preliminary data.</text>
</comment>
<dbReference type="GeneID" id="63788018"/>
<evidence type="ECO:0000256" key="2">
    <source>
        <dbReference type="ARBA" id="ARBA00003273"/>
    </source>
</evidence>
<evidence type="ECO:0000313" key="20">
    <source>
        <dbReference type="EMBL" id="ORY79430.1"/>
    </source>
</evidence>
<keyword evidence="12" id="KW-0482">Metalloprotease</keyword>
<dbReference type="AlphaFoldDB" id="A0A1Y2F6A1"/>
<evidence type="ECO:0000256" key="12">
    <source>
        <dbReference type="ARBA" id="ARBA00023049"/>
    </source>
</evidence>
<dbReference type="Pfam" id="PF04389">
    <property type="entry name" value="Peptidase_M28"/>
    <property type="match status" value="1"/>
</dbReference>
<accession>A0A1Y2F6A1</accession>
<dbReference type="OrthoDB" id="10257471at2759"/>
<keyword evidence="5" id="KW-0926">Vacuole</keyword>
<reference evidence="20 21" key="1">
    <citation type="submission" date="2016-07" db="EMBL/GenBank/DDBJ databases">
        <title>Pervasive Adenine N6-methylation of Active Genes in Fungi.</title>
        <authorList>
            <consortium name="DOE Joint Genome Institute"/>
            <person name="Mondo S.J."/>
            <person name="Dannebaum R.O."/>
            <person name="Kuo R.C."/>
            <person name="Labutti K."/>
            <person name="Haridas S."/>
            <person name="Kuo A."/>
            <person name="Salamov A."/>
            <person name="Ahrendt S.R."/>
            <person name="Lipzen A."/>
            <person name="Sullivan W."/>
            <person name="Andreopoulos W.B."/>
            <person name="Clum A."/>
            <person name="Lindquist E."/>
            <person name="Daum C."/>
            <person name="Ramamoorthy G.K."/>
            <person name="Gryganskyi A."/>
            <person name="Culley D."/>
            <person name="Magnuson J.K."/>
            <person name="James T.Y."/>
            <person name="O'Malley M.A."/>
            <person name="Stajich J.E."/>
            <person name="Spatafora J.W."/>
            <person name="Visel A."/>
            <person name="Grigoriev I.V."/>
        </authorList>
    </citation>
    <scope>NUCLEOTIDE SEQUENCE [LARGE SCALE GENOMIC DNA]</scope>
    <source>
        <strain evidence="20 21">12-1054</strain>
    </source>
</reference>
<name>A0A1Y2F6A1_PROLT</name>
<feature type="transmembrane region" description="Helical" evidence="16">
    <location>
        <begin position="533"/>
        <end position="553"/>
    </location>
</feature>
<dbReference type="Gene3D" id="3.40.630.10">
    <property type="entry name" value="Zn peptidases"/>
    <property type="match status" value="1"/>
</dbReference>
<keyword evidence="7 16" id="KW-0812">Transmembrane</keyword>
<evidence type="ECO:0000256" key="14">
    <source>
        <dbReference type="ARBA" id="ARBA00023180"/>
    </source>
</evidence>
<evidence type="ECO:0000256" key="4">
    <source>
        <dbReference type="ARBA" id="ARBA00010918"/>
    </source>
</evidence>
<evidence type="ECO:0000259" key="19">
    <source>
        <dbReference type="Pfam" id="PF22251"/>
    </source>
</evidence>
<dbReference type="GO" id="GO:0008235">
    <property type="term" value="F:metalloexopeptidase activity"/>
    <property type="evidence" value="ECO:0007669"/>
    <property type="project" value="InterPro"/>
</dbReference>
<evidence type="ECO:0000256" key="9">
    <source>
        <dbReference type="ARBA" id="ARBA00022801"/>
    </source>
</evidence>
<comment type="function">
    <text evidence="2">May be involved in vacuolar sorting and osmoregulation.</text>
</comment>
<comment type="similarity">
    <text evidence="4 15">Belongs to the peptidase M28 family.</text>
</comment>
<evidence type="ECO:0000259" key="17">
    <source>
        <dbReference type="Pfam" id="PF04389"/>
    </source>
</evidence>
<sequence length="846" mass="93697">MRLPLGVSLVTLIACFFVVTIQLTRLPKPSHAAQVAYTRLQEIARSPHPYNSARNDEVRAYLLKSIMQDCPSALDESDNSTLWVSPASNPDVKISTYFEQNNLVIVLPSSQKNVQEAVLMSAHYDSVSSSNGATDDGMALTVLLSLVKKYCEHKLPADLVFNINNAEEDGLFGAQAFLSHKRMKFVKSFVNLEGAGAGGAAMLFRTTGAEVAKAYKGSKLPRSSIAGNDFFQRHLIKSETDFVIYAPFVPGLDIAFYAPRSLYHTQRDGTRTTSPWSIEHMLSAAEHSMLNLAKQQPLVDNKNKNPFFFDFLGLFFYSSSLNALLWLDLAILIMAPILLGAGFSIRSYFGKVKFVGMGRTFAALLLQIALVAGLSLLITMLNPYIIHSSATLYSATILLGSFASNLFATRLLISRVQDQHDLSRVMSWELCIIWYVLLFISTITSLALKIGSTYLVTINFLAAFAVALVSLFERSAYVPPQETFDSVVAARRDSDAGSTESSPLLRRDLLAPEVEEEIRQEKRRRDYRSAATWIVKFLILVPIPALVCLWLLYATILPGLDQTLPDGSPGTTVYAIVALFSILTFFNLAPFFLSTSLSSALPALLLLLLCASLTCVFKSPFSVKAPLKVYYRQFVDLDAMSSHVAIEGLPGYMDAAVSELALAKKGLSCHRGSTRGKRLNTCTFSAPVDSRLAKSGIETTWISVKDSRHASLAVNRKKEKDGKKTVLQIHSAHSKICDLQMEEVMPIVAINGEPVDARDAHIRLYRRGFETPFEIEFGKTTGDDDTDEGTESAHHIKGRVMCFWDDRSDGRIASFDTVQRELPEWVEVSKRDTGLIWYSRNLTLTV</sequence>
<feature type="transmembrane region" description="Helical" evidence="16">
    <location>
        <begin position="392"/>
        <end position="413"/>
    </location>
</feature>
<feature type="transmembrane region" description="Helical" evidence="16">
    <location>
        <begin position="454"/>
        <end position="472"/>
    </location>
</feature>
<feature type="transmembrane region" description="Helical" evidence="16">
    <location>
        <begin position="324"/>
        <end position="349"/>
    </location>
</feature>
<evidence type="ECO:0000256" key="3">
    <source>
        <dbReference type="ARBA" id="ARBA00004128"/>
    </source>
</evidence>
<keyword evidence="8 15" id="KW-0479">Metal-binding</keyword>
<dbReference type="PANTHER" id="PTHR12147:SF58">
    <property type="entry name" value="VACUOLAR MEMBRANE PROTEASE"/>
    <property type="match status" value="1"/>
</dbReference>
<dbReference type="RefSeq" id="XP_040723801.1">
    <property type="nucleotide sequence ID" value="XM_040871419.1"/>
</dbReference>
<dbReference type="Proteomes" id="UP000193685">
    <property type="component" value="Unassembled WGS sequence"/>
</dbReference>
<dbReference type="Pfam" id="PF22251">
    <property type="entry name" value="PFF1_TM"/>
    <property type="match status" value="1"/>
</dbReference>
<dbReference type="InterPro" id="IPR007484">
    <property type="entry name" value="Peptidase_M28"/>
</dbReference>
<dbReference type="InterPro" id="IPR053976">
    <property type="entry name" value="PFF1_TM"/>
</dbReference>
<evidence type="ECO:0000256" key="16">
    <source>
        <dbReference type="SAM" id="Phobius"/>
    </source>
</evidence>
<evidence type="ECO:0000256" key="8">
    <source>
        <dbReference type="ARBA" id="ARBA00022723"/>
    </source>
</evidence>
<keyword evidence="13 16" id="KW-0472">Membrane</keyword>
<evidence type="ECO:0000256" key="7">
    <source>
        <dbReference type="ARBA" id="ARBA00022692"/>
    </source>
</evidence>
<feature type="domain" description="Peptidase M28" evidence="17">
    <location>
        <begin position="102"/>
        <end position="284"/>
    </location>
</feature>
<keyword evidence="10 15" id="KW-0862">Zinc</keyword>
<proteinExistence type="inferred from homology"/>
<organism evidence="20 21">
    <name type="scientific">Protomyces lactucae-debilis</name>
    <dbReference type="NCBI Taxonomy" id="2754530"/>
    <lineage>
        <taxon>Eukaryota</taxon>
        <taxon>Fungi</taxon>
        <taxon>Dikarya</taxon>
        <taxon>Ascomycota</taxon>
        <taxon>Taphrinomycotina</taxon>
        <taxon>Taphrinomycetes</taxon>
        <taxon>Taphrinales</taxon>
        <taxon>Protomycetaceae</taxon>
        <taxon>Protomyces</taxon>
    </lineage>
</organism>
<protein>
    <recommendedName>
        <fullName evidence="15">Peptide hydrolase</fullName>
        <ecNumber evidence="15">3.4.-.-</ecNumber>
    </recommendedName>
</protein>
<feature type="domain" description="Vacuolar membrane protease C-terminal" evidence="18">
    <location>
        <begin position="627"/>
        <end position="836"/>
    </location>
</feature>
<keyword evidence="9 15" id="KW-0378">Hydrolase</keyword>
<dbReference type="SUPFAM" id="SSF53187">
    <property type="entry name" value="Zn-dependent exopeptidases"/>
    <property type="match status" value="1"/>
</dbReference>
<evidence type="ECO:0000256" key="6">
    <source>
        <dbReference type="ARBA" id="ARBA00022670"/>
    </source>
</evidence>
<dbReference type="PANTHER" id="PTHR12147">
    <property type="entry name" value="METALLOPEPTIDASE M28 FAMILY MEMBER"/>
    <property type="match status" value="1"/>
</dbReference>
<keyword evidence="21" id="KW-1185">Reference proteome</keyword>
<feature type="domain" description="Vacuolar membrane protease transmembrane" evidence="19">
    <location>
        <begin position="498"/>
        <end position="592"/>
    </location>
</feature>
<comment type="cofactor">
    <cofactor evidence="1">
        <name>Zn(2+)</name>
        <dbReference type="ChEBI" id="CHEBI:29105"/>
    </cofactor>
</comment>
<evidence type="ECO:0000256" key="10">
    <source>
        <dbReference type="ARBA" id="ARBA00022833"/>
    </source>
</evidence>
<dbReference type="GO" id="GO:0005774">
    <property type="term" value="C:vacuolar membrane"/>
    <property type="evidence" value="ECO:0007669"/>
    <property type="project" value="UniProtKB-SubCell"/>
</dbReference>